<sequence length="73" mass="8083">MVVYDTGSGLCDCKALSKSVNIRSAWLMLGAVRTISSTKQKWFICRPSIFGPCGTIKLAISLARHRHRTICVK</sequence>
<evidence type="ECO:0000313" key="2">
    <source>
        <dbReference type="Proteomes" id="UP001196413"/>
    </source>
</evidence>
<proteinExistence type="predicted"/>
<keyword evidence="2" id="KW-1185">Reference proteome</keyword>
<dbReference type="Proteomes" id="UP001196413">
    <property type="component" value="Unassembled WGS sequence"/>
</dbReference>
<reference evidence="1" key="1">
    <citation type="submission" date="2021-06" db="EMBL/GenBank/DDBJ databases">
        <title>Parelaphostrongylus tenuis whole genome reference sequence.</title>
        <authorList>
            <person name="Garwood T.J."/>
            <person name="Larsen P.A."/>
            <person name="Fountain-Jones N.M."/>
            <person name="Garbe J.R."/>
            <person name="Macchietto M.G."/>
            <person name="Kania S.A."/>
            <person name="Gerhold R.W."/>
            <person name="Richards J.E."/>
            <person name="Wolf T.M."/>
        </authorList>
    </citation>
    <scope>NUCLEOTIDE SEQUENCE</scope>
    <source>
        <strain evidence="1">MNPRO001-30</strain>
        <tissue evidence="1">Meninges</tissue>
    </source>
</reference>
<evidence type="ECO:0000313" key="1">
    <source>
        <dbReference type="EMBL" id="KAJ1361415.1"/>
    </source>
</evidence>
<name>A0AAD5MMS4_PARTN</name>
<dbReference type="EMBL" id="JAHQIW010004200">
    <property type="protein sequence ID" value="KAJ1361415.1"/>
    <property type="molecule type" value="Genomic_DNA"/>
</dbReference>
<organism evidence="1 2">
    <name type="scientific">Parelaphostrongylus tenuis</name>
    <name type="common">Meningeal worm</name>
    <dbReference type="NCBI Taxonomy" id="148309"/>
    <lineage>
        <taxon>Eukaryota</taxon>
        <taxon>Metazoa</taxon>
        <taxon>Ecdysozoa</taxon>
        <taxon>Nematoda</taxon>
        <taxon>Chromadorea</taxon>
        <taxon>Rhabditida</taxon>
        <taxon>Rhabditina</taxon>
        <taxon>Rhabditomorpha</taxon>
        <taxon>Strongyloidea</taxon>
        <taxon>Metastrongylidae</taxon>
        <taxon>Parelaphostrongylus</taxon>
    </lineage>
</organism>
<dbReference type="AlphaFoldDB" id="A0AAD5MMS4"/>
<accession>A0AAD5MMS4</accession>
<comment type="caution">
    <text evidence="1">The sequence shown here is derived from an EMBL/GenBank/DDBJ whole genome shotgun (WGS) entry which is preliminary data.</text>
</comment>
<protein>
    <submittedName>
        <fullName evidence="1">Uncharacterized protein</fullName>
    </submittedName>
</protein>
<gene>
    <name evidence="1" type="ORF">KIN20_020661</name>
</gene>